<feature type="transmembrane region" description="Helical" evidence="6">
    <location>
        <begin position="14"/>
        <end position="39"/>
    </location>
</feature>
<dbReference type="PANTHER" id="PTHR23112:SF0">
    <property type="entry name" value="TRANSMEMBRANE PROTEIN 116"/>
    <property type="match status" value="1"/>
</dbReference>
<keyword evidence="2 6" id="KW-0812">Transmembrane</keyword>
<keyword evidence="8" id="KW-1185">Reference proteome</keyword>
<feature type="compositionally biased region" description="Polar residues" evidence="5">
    <location>
        <begin position="503"/>
        <end position="519"/>
    </location>
</feature>
<evidence type="ECO:0008006" key="9">
    <source>
        <dbReference type="Google" id="ProtNLM"/>
    </source>
</evidence>
<dbReference type="AlphaFoldDB" id="A0A9N8HDA5"/>
<dbReference type="GO" id="GO:0004930">
    <property type="term" value="F:G protein-coupled receptor activity"/>
    <property type="evidence" value="ECO:0007669"/>
    <property type="project" value="TreeGrafter"/>
</dbReference>
<comment type="subcellular location">
    <subcellularLocation>
        <location evidence="1">Membrane</location>
        <topology evidence="1">Multi-pass membrane protein</topology>
    </subcellularLocation>
</comment>
<evidence type="ECO:0000313" key="8">
    <source>
        <dbReference type="Proteomes" id="UP001153069"/>
    </source>
</evidence>
<feature type="compositionally biased region" description="Acidic residues" evidence="5">
    <location>
        <begin position="520"/>
        <end position="531"/>
    </location>
</feature>
<dbReference type="SUPFAM" id="SSF81321">
    <property type="entry name" value="Family A G protein-coupled receptor-like"/>
    <property type="match status" value="1"/>
</dbReference>
<feature type="transmembrane region" description="Helical" evidence="6">
    <location>
        <begin position="297"/>
        <end position="321"/>
    </location>
</feature>
<comment type="caution">
    <text evidence="7">The sequence shown here is derived from an EMBL/GenBank/DDBJ whole genome shotgun (WGS) entry which is preliminary data.</text>
</comment>
<evidence type="ECO:0000256" key="4">
    <source>
        <dbReference type="ARBA" id="ARBA00023136"/>
    </source>
</evidence>
<evidence type="ECO:0000256" key="3">
    <source>
        <dbReference type="ARBA" id="ARBA00022989"/>
    </source>
</evidence>
<feature type="transmembrane region" description="Helical" evidence="6">
    <location>
        <begin position="333"/>
        <end position="356"/>
    </location>
</feature>
<feature type="transmembrane region" description="Helical" evidence="6">
    <location>
        <begin position="202"/>
        <end position="230"/>
    </location>
</feature>
<feature type="region of interest" description="Disordered" evidence="5">
    <location>
        <begin position="392"/>
        <end position="571"/>
    </location>
</feature>
<reference evidence="7" key="1">
    <citation type="submission" date="2020-06" db="EMBL/GenBank/DDBJ databases">
        <authorList>
            <consortium name="Plant Systems Biology data submission"/>
        </authorList>
    </citation>
    <scope>NUCLEOTIDE SEQUENCE</scope>
    <source>
        <strain evidence="7">D6</strain>
    </source>
</reference>
<organism evidence="7 8">
    <name type="scientific">Seminavis robusta</name>
    <dbReference type="NCBI Taxonomy" id="568900"/>
    <lineage>
        <taxon>Eukaryota</taxon>
        <taxon>Sar</taxon>
        <taxon>Stramenopiles</taxon>
        <taxon>Ochrophyta</taxon>
        <taxon>Bacillariophyta</taxon>
        <taxon>Bacillariophyceae</taxon>
        <taxon>Bacillariophycidae</taxon>
        <taxon>Naviculales</taxon>
        <taxon>Naviculaceae</taxon>
        <taxon>Seminavis</taxon>
    </lineage>
</organism>
<dbReference type="Gene3D" id="1.20.1070.10">
    <property type="entry name" value="Rhodopsin 7-helix transmembrane proteins"/>
    <property type="match status" value="1"/>
</dbReference>
<gene>
    <name evidence="7" type="ORF">SEMRO_418_G138860.1</name>
</gene>
<proteinExistence type="predicted"/>
<evidence type="ECO:0000256" key="5">
    <source>
        <dbReference type="SAM" id="MobiDB-lite"/>
    </source>
</evidence>
<dbReference type="GO" id="GO:0005886">
    <property type="term" value="C:plasma membrane"/>
    <property type="evidence" value="ECO:0007669"/>
    <property type="project" value="TreeGrafter"/>
</dbReference>
<feature type="transmembrane region" description="Helical" evidence="6">
    <location>
        <begin position="51"/>
        <end position="73"/>
    </location>
</feature>
<dbReference type="GO" id="GO:0007189">
    <property type="term" value="P:adenylate cyclase-activating G protein-coupled receptor signaling pathway"/>
    <property type="evidence" value="ECO:0007669"/>
    <property type="project" value="TreeGrafter"/>
</dbReference>
<evidence type="ECO:0000256" key="1">
    <source>
        <dbReference type="ARBA" id="ARBA00004141"/>
    </source>
</evidence>
<feature type="compositionally biased region" description="Polar residues" evidence="5">
    <location>
        <begin position="615"/>
        <end position="633"/>
    </location>
</feature>
<keyword evidence="4 6" id="KW-0472">Membrane</keyword>
<evidence type="ECO:0000256" key="6">
    <source>
        <dbReference type="SAM" id="Phobius"/>
    </source>
</evidence>
<keyword evidence="3 6" id="KW-1133">Transmembrane helix</keyword>
<accession>A0A9N8HDA5</accession>
<evidence type="ECO:0000256" key="2">
    <source>
        <dbReference type="ARBA" id="ARBA00022692"/>
    </source>
</evidence>
<evidence type="ECO:0000313" key="7">
    <source>
        <dbReference type="EMBL" id="CAB9510056.1"/>
    </source>
</evidence>
<feature type="transmembrane region" description="Helical" evidence="6">
    <location>
        <begin position="93"/>
        <end position="121"/>
    </location>
</feature>
<feature type="region of interest" description="Disordered" evidence="5">
    <location>
        <begin position="606"/>
        <end position="633"/>
    </location>
</feature>
<feature type="compositionally biased region" description="Basic and acidic residues" evidence="5">
    <location>
        <begin position="485"/>
        <end position="499"/>
    </location>
</feature>
<dbReference type="PANTHER" id="PTHR23112">
    <property type="entry name" value="G PROTEIN-COUPLED RECEPTOR 157-RELATED"/>
    <property type="match status" value="1"/>
</dbReference>
<sequence>MSKYVPYVPLPDNLAIPLGVLLSISSFLSLVGSSCIIYMTRRDLSQMVQRLLLYISISDVCLTLTLLITPFALPQELDYSYAAFGNAQTCSAAGLFLATFVWTGCCYSCYLSLYYLATVRYNWKEPNLARRTSRLKLPKREIVLHCVTLLVPIIMGSIGLAAQVIHPTAILPICYFTVYPYGCTGQDEDYDDDRMQCEKYNLVFRLVAAASFLQGAVTITSYGATFWLYWTVRQKLRQSAQFQFKGSSTTAKSSISTTTNPGSSITSKLANSLTSSNTQPAEENPFQKRILQVRTQAILYALIYFNSGIWFTVLGGLSGVMDPQQIQEQKSQPFLYTLQVLSAFFGPLQGFLNFFVYIRPKVARWRTVEPDMSLVWIWRQILGGVEIPTSAAAAKRRRNKEQKDKQDALQGQQDTDHTSRMSFMDNHHHHPVPLTVTEEEKQEEEEERMQAATDPAAVCNDAPTHRPLKMEEYSSLQVVGSMRPVTEERPTSTRTEDKGPAYAQQSDATQEGTQHLSSGENDETDAPELDSVEPPKTTELGTLGEPSYGVQAVASELADKDDGNAQPEQNRLAPVAPLLVEEEEDSNMNELFVNNSPIAQTIEPVQAQDEASGIANPSSNIVSDCSHVATPTQ</sequence>
<dbReference type="Proteomes" id="UP001153069">
    <property type="component" value="Unassembled WGS sequence"/>
</dbReference>
<protein>
    <recommendedName>
        <fullName evidence="9">G-protein coupled receptors family 1 profile domain-containing protein</fullName>
    </recommendedName>
</protein>
<name>A0A9N8HDA5_9STRA</name>
<dbReference type="PROSITE" id="PS51257">
    <property type="entry name" value="PROKAR_LIPOPROTEIN"/>
    <property type="match status" value="1"/>
</dbReference>
<dbReference type="EMBL" id="CAICTM010000417">
    <property type="protein sequence ID" value="CAB9510056.1"/>
    <property type="molecule type" value="Genomic_DNA"/>
</dbReference>
<feature type="transmembrane region" description="Helical" evidence="6">
    <location>
        <begin position="142"/>
        <end position="162"/>
    </location>
</feature>